<keyword evidence="3" id="KW-0410">Iron transport</keyword>
<evidence type="ECO:0000256" key="6">
    <source>
        <dbReference type="ARBA" id="ARBA00023237"/>
    </source>
</evidence>
<proteinExistence type="inferred from homology"/>
<accession>A0A846MVP5</accession>
<dbReference type="InterPro" id="IPR011662">
    <property type="entry name" value="Secretin/TonB_short_N"/>
</dbReference>
<dbReference type="Proteomes" id="UP000570514">
    <property type="component" value="Unassembled WGS sequence"/>
</dbReference>
<evidence type="ECO:0000313" key="11">
    <source>
        <dbReference type="EMBL" id="NIK87433.1"/>
    </source>
</evidence>
<evidence type="ECO:0000259" key="8">
    <source>
        <dbReference type="Pfam" id="PF00593"/>
    </source>
</evidence>
<dbReference type="InterPro" id="IPR010104">
    <property type="entry name" value="TonB_rcpt_bac"/>
</dbReference>
<dbReference type="GO" id="GO:0009279">
    <property type="term" value="C:cell outer membrane"/>
    <property type="evidence" value="ECO:0007669"/>
    <property type="project" value="UniProtKB-SubCell"/>
</dbReference>
<evidence type="ECO:0000313" key="12">
    <source>
        <dbReference type="Proteomes" id="UP000570514"/>
    </source>
</evidence>
<dbReference type="PANTHER" id="PTHR40980:SF3">
    <property type="entry name" value="TONB-DEPENDENT RECEPTOR-LIKE BETA-BARREL DOMAIN-CONTAINING PROTEIN"/>
    <property type="match status" value="1"/>
</dbReference>
<evidence type="ECO:0000256" key="3">
    <source>
        <dbReference type="ARBA" id="ARBA00022496"/>
    </source>
</evidence>
<reference evidence="11 12" key="1">
    <citation type="submission" date="2020-03" db="EMBL/GenBank/DDBJ databases">
        <title>Genomic Encyclopedia of Type Strains, Phase IV (KMG-IV): sequencing the most valuable type-strain genomes for metagenomic binning, comparative biology and taxonomic classification.</title>
        <authorList>
            <person name="Goeker M."/>
        </authorList>
    </citation>
    <scope>NUCLEOTIDE SEQUENCE [LARGE SCALE GENOMIC DNA]</scope>
    <source>
        <strain evidence="11 12">DSM 19867</strain>
    </source>
</reference>
<dbReference type="InterPro" id="IPR037066">
    <property type="entry name" value="Plug_dom_sf"/>
</dbReference>
<dbReference type="Pfam" id="PF07715">
    <property type="entry name" value="Plug"/>
    <property type="match status" value="1"/>
</dbReference>
<dbReference type="Gene3D" id="2.40.170.20">
    <property type="entry name" value="TonB-dependent receptor, beta-barrel domain"/>
    <property type="match status" value="1"/>
</dbReference>
<evidence type="ECO:0000256" key="4">
    <source>
        <dbReference type="ARBA" id="ARBA00023004"/>
    </source>
</evidence>
<dbReference type="RefSeq" id="WP_167081027.1">
    <property type="nucleotide sequence ID" value="NZ_BAAADC010000001.1"/>
</dbReference>
<keyword evidence="11" id="KW-0675">Receptor</keyword>
<dbReference type="EMBL" id="JAASRM010000001">
    <property type="protein sequence ID" value="NIK87433.1"/>
    <property type="molecule type" value="Genomic_DNA"/>
</dbReference>
<dbReference type="NCBIfam" id="TIGR01782">
    <property type="entry name" value="TonB-Xanth-Caul"/>
    <property type="match status" value="1"/>
</dbReference>
<dbReference type="Pfam" id="PF07660">
    <property type="entry name" value="STN"/>
    <property type="match status" value="1"/>
</dbReference>
<evidence type="ECO:0000259" key="10">
    <source>
        <dbReference type="Pfam" id="PF07715"/>
    </source>
</evidence>
<evidence type="ECO:0000256" key="7">
    <source>
        <dbReference type="RuleBase" id="RU003357"/>
    </source>
</evidence>
<dbReference type="Gene3D" id="3.55.50.30">
    <property type="match status" value="1"/>
</dbReference>
<dbReference type="InterPro" id="IPR012910">
    <property type="entry name" value="Plug_dom"/>
</dbReference>
<evidence type="ECO:0000256" key="5">
    <source>
        <dbReference type="ARBA" id="ARBA00023136"/>
    </source>
</evidence>
<gene>
    <name evidence="11" type="ORF">FHS83_000751</name>
</gene>
<evidence type="ECO:0000259" key="9">
    <source>
        <dbReference type="Pfam" id="PF07660"/>
    </source>
</evidence>
<dbReference type="PANTHER" id="PTHR40980">
    <property type="entry name" value="PLUG DOMAIN-CONTAINING PROTEIN"/>
    <property type="match status" value="1"/>
</dbReference>
<keyword evidence="12" id="KW-1185">Reference proteome</keyword>
<keyword evidence="7" id="KW-0798">TonB box</keyword>
<comment type="subcellular location">
    <subcellularLocation>
        <location evidence="1 7">Cell outer membrane</location>
    </subcellularLocation>
</comment>
<organism evidence="11 12">
    <name type="scientific">Rhizomicrobium palustre</name>
    <dbReference type="NCBI Taxonomy" id="189966"/>
    <lineage>
        <taxon>Bacteria</taxon>
        <taxon>Pseudomonadati</taxon>
        <taxon>Pseudomonadota</taxon>
        <taxon>Alphaproteobacteria</taxon>
        <taxon>Micropepsales</taxon>
        <taxon>Micropepsaceae</taxon>
        <taxon>Rhizomicrobium</taxon>
    </lineage>
</organism>
<sequence length="961" mass="105750">MARGDLLRSVVTPAVQGNYEAIAALELMLKGTGLTVSRTADGVLMISPLETNRREDQEGMSHGLRNSTSALALVLGIIAGAPAHAQDNETLETVTVTGFRATLQEARDIKRKAVNEVESIVAEDIGKMPDLNLAESIQRLPGVAMTREGGEGRNITLRGFSPDFTRTTLNGMEVPASSDGLDSGGVTVNAGRTFDFHVFAAELFNRVDVQKTQRASMEEGGMAGTVDLYSAKPFDFSGTAASISAEEGYNTMTGIADPRLTVMVSDTFFHDKLGILLSAAVSRRTVHQEGWGSVRWTSPFANGDSWDDAKTKVTGTPSTYCGAKDALNCVYSPNLPRADFFGNKQKRLGLTASVQYRPVESVEISFDALHSELDNDRQNYNSMEWLLTHGPAGNFTGQTPLSFTIDPNGKQLQAASFDNVTSWYESRLQTSVSQFNQYVMNAKWNATDKVTFESLIGLATDNANRTELRPYYRSIPHPFSFDFTNNSYVPAVSYGSYDPNRGSNYIDAITGAHRNNNVGKENFTAKQDVTYKTDTLTIQAGFDYNDREVRYAEGQGNSAAFNPSKYTKAFPIKGFGDDMPGGAKLWTWAVADFDALYRDGIYTNVYTPSIDKGWTVDERTLAGFIEIANEFEIGGMRLRTDTGMRYVQTNVKSSAVLAGTPVTVSHSYDSYLPSMNLALDVTDDVVARFAFARSMARPGLNSLNIAGPTFGYTTRSVGNIGNPDLKPYESNDIDLSVEWYMGKGGLFAVGLFNKEMVSSLTTQVVQKMVDPAYWPAMYADPQYDPSFNADPAKVPYTFTIPVNREGGNHVQGVEVIFNQPFTFLTDWVPSLPGWVSNFGVASNYTYVSAQDSTGLSPNSYNFTFYYDSGDYGVRLSVNKRDNYLLSEPGGNGNAQEYKYGPTHMDLAAFYNLTDHLTLRLEGINITNELERIYDTGDGTMNTTREFSKTGAEWFLGVRYRY</sequence>
<feature type="domain" description="TonB-dependent receptor-like beta-barrel" evidence="8">
    <location>
        <begin position="470"/>
        <end position="925"/>
    </location>
</feature>
<evidence type="ECO:0000256" key="2">
    <source>
        <dbReference type="ARBA" id="ARBA00022448"/>
    </source>
</evidence>
<dbReference type="Gene3D" id="2.170.130.10">
    <property type="entry name" value="TonB-dependent receptor, plug domain"/>
    <property type="match status" value="1"/>
</dbReference>
<keyword evidence="6" id="KW-0998">Cell outer membrane</keyword>
<dbReference type="AlphaFoldDB" id="A0A846MVP5"/>
<keyword evidence="5 7" id="KW-0472">Membrane</keyword>
<keyword evidence="4" id="KW-0408">Iron</keyword>
<dbReference type="InterPro" id="IPR000531">
    <property type="entry name" value="Beta-barrel_TonB"/>
</dbReference>
<dbReference type="SUPFAM" id="SSF56935">
    <property type="entry name" value="Porins"/>
    <property type="match status" value="1"/>
</dbReference>
<dbReference type="InterPro" id="IPR036942">
    <property type="entry name" value="Beta-barrel_TonB_sf"/>
</dbReference>
<feature type="domain" description="TonB-dependent receptor plug" evidence="10">
    <location>
        <begin position="111"/>
        <end position="225"/>
    </location>
</feature>
<protein>
    <submittedName>
        <fullName evidence="11">TonB-dependent receptor</fullName>
    </submittedName>
</protein>
<dbReference type="Pfam" id="PF00593">
    <property type="entry name" value="TonB_dep_Rec_b-barrel"/>
    <property type="match status" value="1"/>
</dbReference>
<keyword evidence="2" id="KW-0813">Transport</keyword>
<name>A0A846MVP5_9PROT</name>
<comment type="caution">
    <text evidence="11">The sequence shown here is derived from an EMBL/GenBank/DDBJ whole genome shotgun (WGS) entry which is preliminary data.</text>
</comment>
<evidence type="ECO:0000256" key="1">
    <source>
        <dbReference type="ARBA" id="ARBA00004442"/>
    </source>
</evidence>
<keyword evidence="3" id="KW-0406">Ion transport</keyword>
<comment type="similarity">
    <text evidence="7">Belongs to the TonB-dependent receptor family.</text>
</comment>
<feature type="domain" description="Secretin/TonB short N-terminal" evidence="9">
    <location>
        <begin position="6"/>
        <end position="48"/>
    </location>
</feature>
<dbReference type="GO" id="GO:0006826">
    <property type="term" value="P:iron ion transport"/>
    <property type="evidence" value="ECO:0007669"/>
    <property type="project" value="UniProtKB-KW"/>
</dbReference>